<dbReference type="PANTHER" id="PTHR13382:SF83">
    <property type="entry name" value="F-BOX DOMAIN-CONTAINING PROTEIN"/>
    <property type="match status" value="1"/>
</dbReference>
<feature type="region of interest" description="Disordered" evidence="6">
    <location>
        <begin position="96"/>
        <end position="129"/>
    </location>
</feature>
<name>A0AAX6GML3_IRIPA</name>
<dbReference type="Pfam" id="PF13516">
    <property type="entry name" value="LRR_6"/>
    <property type="match status" value="1"/>
</dbReference>
<dbReference type="GO" id="GO:0010105">
    <property type="term" value="P:negative regulation of ethylene-activated signaling pathway"/>
    <property type="evidence" value="ECO:0007669"/>
    <property type="project" value="UniProtKB-ARBA"/>
</dbReference>
<keyword evidence="4" id="KW-0833">Ubl conjugation pathway</keyword>
<dbReference type="SUPFAM" id="SSF52047">
    <property type="entry name" value="RNI-like"/>
    <property type="match status" value="2"/>
</dbReference>
<evidence type="ECO:0000256" key="2">
    <source>
        <dbReference type="ARBA" id="ARBA00004906"/>
    </source>
</evidence>
<dbReference type="SUPFAM" id="SSF81383">
    <property type="entry name" value="F-box domain"/>
    <property type="match status" value="1"/>
</dbReference>
<evidence type="ECO:0000256" key="6">
    <source>
        <dbReference type="SAM" id="MobiDB-lite"/>
    </source>
</evidence>
<feature type="domain" description="F-box" evidence="7">
    <location>
        <begin position="55"/>
        <end position="94"/>
    </location>
</feature>
<evidence type="ECO:0000313" key="10">
    <source>
        <dbReference type="Proteomes" id="UP001140949"/>
    </source>
</evidence>
<comment type="caution">
    <text evidence="9">The sequence shown here is derived from an EMBL/GenBank/DDBJ whole genome shotgun (WGS) entry which is preliminary data.</text>
</comment>
<dbReference type="InterPro" id="IPR050648">
    <property type="entry name" value="F-box_LRR-repeat"/>
</dbReference>
<dbReference type="AlphaFoldDB" id="A0AAX6GML3"/>
<evidence type="ECO:0000256" key="1">
    <source>
        <dbReference type="ARBA" id="ARBA00004123"/>
    </source>
</evidence>
<gene>
    <name evidence="9" type="ORF">M6B38_355445</name>
</gene>
<dbReference type="InterPro" id="IPR036047">
    <property type="entry name" value="F-box-like_dom_sf"/>
</dbReference>
<proteinExistence type="predicted"/>
<dbReference type="Gene3D" id="1.20.1280.50">
    <property type="match status" value="1"/>
</dbReference>
<dbReference type="GO" id="GO:0005634">
    <property type="term" value="C:nucleus"/>
    <property type="evidence" value="ECO:0007669"/>
    <property type="project" value="UniProtKB-SubCell"/>
</dbReference>
<evidence type="ECO:0000259" key="7">
    <source>
        <dbReference type="Pfam" id="PF00646"/>
    </source>
</evidence>
<dbReference type="EMBL" id="JANAVB010018197">
    <property type="protein sequence ID" value="KAJ6829752.1"/>
    <property type="molecule type" value="Genomic_DNA"/>
</dbReference>
<sequence length="640" mass="67558">MPALVNRGRDDDMGFRRTLDCNLYYCSPRKRSRLSVPLYSRFAAPHHQQQQQRSIESLPDECLFEILRRLPGARERSVSACVSKRWLALLSSVRPSEIPGPKDSPKPRKLPDLNSAAPVTDEEEEEENTGCLARSLVGREATDNRLAAVAVGSAGLGGLGKLAIEGGHPARGVTDLGLSAVAHGCPSLRTLSLRKLPSVTDRGLAEIAACCPALEKLDLCRCPQVTDKGLVAIAEKCPNLTSLSLDSCSGIANDGLRAIARLCPKLSSFAIKDCPLVTDQGIAGLMCSASSTVEKISLHGLNVTDFSLACIGHYGKAVTSLTLTGLQNVAERGFWVMGNAAGLQNLRSVVITACRGATDTGLEAVARGCPSLRLLRLSKCSSLSDVGLRAFAEKAQALEQLQLEECHGISLVGVLSSLILCGERLKTLSLTKCSGIRDIACFPQALPLCASLRSLTVRDCPGFTASSLAVVAKICPNLAQLDLGGLVGVTDAGLLPLAESSNAGLVKVNLKGCANLTDAVVSALVKVHGSTLKELNVDGCSKLTDTTLLAIAESCTVLEELDMSTASVTDYGVAVLASARHLNLQILSLAGCSMLTSKILPLLGNMGSSLTGINLKNCNRIRAYGITSLEEKIYWCDILS</sequence>
<dbReference type="InterPro" id="IPR001611">
    <property type="entry name" value="Leu-rich_rpt"/>
</dbReference>
<dbReference type="Pfam" id="PF25372">
    <property type="entry name" value="DUF7885"/>
    <property type="match status" value="2"/>
</dbReference>
<dbReference type="FunFam" id="3.80.10.10:FF:000595">
    <property type="entry name" value="EIN3-binding F-box protein 1"/>
    <property type="match status" value="1"/>
</dbReference>
<evidence type="ECO:0000256" key="5">
    <source>
        <dbReference type="ARBA" id="ARBA00023242"/>
    </source>
</evidence>
<keyword evidence="5" id="KW-0539">Nucleus</keyword>
<reference evidence="9" key="2">
    <citation type="submission" date="2023-04" db="EMBL/GenBank/DDBJ databases">
        <authorList>
            <person name="Bruccoleri R.E."/>
            <person name="Oakeley E.J."/>
            <person name="Faust A.-M."/>
            <person name="Dessus-Babus S."/>
            <person name="Altorfer M."/>
            <person name="Burckhardt D."/>
            <person name="Oertli M."/>
            <person name="Naumann U."/>
            <person name="Petersen F."/>
            <person name="Wong J."/>
        </authorList>
    </citation>
    <scope>NUCLEOTIDE SEQUENCE</scope>
    <source>
        <strain evidence="9">GSM-AAB239-AS_SAM_17_03QT</strain>
        <tissue evidence="9">Leaf</tissue>
    </source>
</reference>
<accession>A0AAX6GML3</accession>
<reference evidence="9" key="1">
    <citation type="journal article" date="2023" name="GigaByte">
        <title>Genome assembly of the bearded iris, Iris pallida Lam.</title>
        <authorList>
            <person name="Bruccoleri R.E."/>
            <person name="Oakeley E.J."/>
            <person name="Faust A.M.E."/>
            <person name="Altorfer M."/>
            <person name="Dessus-Babus S."/>
            <person name="Burckhardt D."/>
            <person name="Oertli M."/>
            <person name="Naumann U."/>
            <person name="Petersen F."/>
            <person name="Wong J."/>
        </authorList>
    </citation>
    <scope>NUCLEOTIDE SEQUENCE</scope>
    <source>
        <strain evidence="9">GSM-AAB239-AS_SAM_17_03QT</strain>
    </source>
</reference>
<dbReference type="InterPro" id="IPR057207">
    <property type="entry name" value="FBXL15_LRR"/>
</dbReference>
<dbReference type="InterPro" id="IPR006553">
    <property type="entry name" value="Leu-rich_rpt_Cys-con_subtyp"/>
</dbReference>
<organism evidence="9 10">
    <name type="scientific">Iris pallida</name>
    <name type="common">Sweet iris</name>
    <dbReference type="NCBI Taxonomy" id="29817"/>
    <lineage>
        <taxon>Eukaryota</taxon>
        <taxon>Viridiplantae</taxon>
        <taxon>Streptophyta</taxon>
        <taxon>Embryophyta</taxon>
        <taxon>Tracheophyta</taxon>
        <taxon>Spermatophyta</taxon>
        <taxon>Magnoliopsida</taxon>
        <taxon>Liliopsida</taxon>
        <taxon>Asparagales</taxon>
        <taxon>Iridaceae</taxon>
        <taxon>Iridoideae</taxon>
        <taxon>Irideae</taxon>
        <taxon>Iris</taxon>
    </lineage>
</organism>
<dbReference type="GO" id="GO:0009873">
    <property type="term" value="P:ethylene-activated signaling pathway"/>
    <property type="evidence" value="ECO:0007669"/>
    <property type="project" value="UniProtKB-KW"/>
</dbReference>
<evidence type="ECO:0000256" key="4">
    <source>
        <dbReference type="ARBA" id="ARBA00022786"/>
    </source>
</evidence>
<comment type="pathway">
    <text evidence="2">Protein modification; protein ubiquitination.</text>
</comment>
<dbReference type="Proteomes" id="UP001140949">
    <property type="component" value="Unassembled WGS sequence"/>
</dbReference>
<dbReference type="GO" id="GO:0006511">
    <property type="term" value="P:ubiquitin-dependent protein catabolic process"/>
    <property type="evidence" value="ECO:0007669"/>
    <property type="project" value="UniProtKB-ARBA"/>
</dbReference>
<feature type="domain" description="F-box/LRR-repeat protein 15-like leucin rich repeat" evidence="8">
    <location>
        <begin position="445"/>
        <end position="581"/>
    </location>
</feature>
<dbReference type="InterPro" id="IPR032675">
    <property type="entry name" value="LRR_dom_sf"/>
</dbReference>
<evidence type="ECO:0000313" key="9">
    <source>
        <dbReference type="EMBL" id="KAJ6829752.1"/>
    </source>
</evidence>
<dbReference type="Pfam" id="PF00646">
    <property type="entry name" value="F-box"/>
    <property type="match status" value="1"/>
</dbReference>
<keyword evidence="10" id="KW-1185">Reference proteome</keyword>
<dbReference type="FunFam" id="3.80.10.10:FF:000473">
    <property type="entry name" value="EIN3-binding F-box protein 1"/>
    <property type="match status" value="1"/>
</dbReference>
<protein>
    <submittedName>
        <fullName evidence="9">EIN3-binding F-box protein 1-like</fullName>
    </submittedName>
</protein>
<dbReference type="SMART" id="SM00367">
    <property type="entry name" value="LRR_CC"/>
    <property type="match status" value="13"/>
</dbReference>
<dbReference type="GO" id="GO:0005737">
    <property type="term" value="C:cytoplasm"/>
    <property type="evidence" value="ECO:0007669"/>
    <property type="project" value="TreeGrafter"/>
</dbReference>
<dbReference type="FunFam" id="3.80.10.10:FF:000451">
    <property type="entry name" value="EIN3-binding F-box protein 1"/>
    <property type="match status" value="1"/>
</dbReference>
<dbReference type="Gene3D" id="3.80.10.10">
    <property type="entry name" value="Ribonuclease Inhibitor"/>
    <property type="match status" value="3"/>
</dbReference>
<keyword evidence="3" id="KW-0936">Ethylene signaling pathway</keyword>
<dbReference type="PANTHER" id="PTHR13382">
    <property type="entry name" value="MITOCHONDRIAL ATP SYNTHASE COUPLING FACTOR B"/>
    <property type="match status" value="1"/>
</dbReference>
<evidence type="ECO:0000259" key="8">
    <source>
        <dbReference type="Pfam" id="PF25372"/>
    </source>
</evidence>
<dbReference type="InterPro" id="IPR001810">
    <property type="entry name" value="F-box_dom"/>
</dbReference>
<comment type="subcellular location">
    <subcellularLocation>
        <location evidence="1">Nucleus</location>
    </subcellularLocation>
</comment>
<feature type="domain" description="F-box/LRR-repeat protein 15-like leucin rich repeat" evidence="8">
    <location>
        <begin position="171"/>
        <end position="337"/>
    </location>
</feature>
<evidence type="ECO:0000256" key="3">
    <source>
        <dbReference type="ARBA" id="ARBA00022745"/>
    </source>
</evidence>